<sequence length="197" mass="20740">MPPPATSVWRPRQSQSGDTFHVQSVLPPAPRGRLPSIRDVLSLPSHVAVGAPPPQSHPLPSPKAEDSSNGINGINSTTGNIDSNGSSGSNGNSGSSGNIGGNWGNWGITGSSSTFIAIYTTTTPNSSTSSSTSASTHRPSFGTKRASYKDEKFGPQGDRPKRRSRPAQPQRAVRELPQEPGKEEQLPDAQEHPREGV</sequence>
<feature type="compositionally biased region" description="Low complexity" evidence="1">
    <location>
        <begin position="67"/>
        <end position="96"/>
    </location>
</feature>
<evidence type="ECO:0000313" key="2">
    <source>
        <dbReference type="EMBL" id="KAK7959019.1"/>
    </source>
</evidence>
<feature type="compositionally biased region" description="Polar residues" evidence="1">
    <location>
        <begin position="12"/>
        <end position="22"/>
    </location>
</feature>
<dbReference type="RefSeq" id="XP_066702722.1">
    <property type="nucleotide sequence ID" value="XM_066840095.1"/>
</dbReference>
<proteinExistence type="predicted"/>
<evidence type="ECO:0000256" key="1">
    <source>
        <dbReference type="SAM" id="MobiDB-lite"/>
    </source>
</evidence>
<feature type="region of interest" description="Disordered" evidence="1">
    <location>
        <begin position="1"/>
        <end position="106"/>
    </location>
</feature>
<feature type="compositionally biased region" description="Low complexity" evidence="1">
    <location>
        <begin position="122"/>
        <end position="136"/>
    </location>
</feature>
<feature type="compositionally biased region" description="Basic and acidic residues" evidence="1">
    <location>
        <begin position="172"/>
        <end position="197"/>
    </location>
</feature>
<protein>
    <submittedName>
        <fullName evidence="2">Uncharacterized protein</fullName>
    </submittedName>
</protein>
<accession>A0ABR1QMJ2</accession>
<gene>
    <name evidence="2" type="ORF">PG986_003873</name>
</gene>
<name>A0ABR1QMJ2_9PEZI</name>
<feature type="compositionally biased region" description="Pro residues" evidence="1">
    <location>
        <begin position="51"/>
        <end position="61"/>
    </location>
</feature>
<keyword evidence="3" id="KW-1185">Reference proteome</keyword>
<comment type="caution">
    <text evidence="2">The sequence shown here is derived from an EMBL/GenBank/DDBJ whole genome shotgun (WGS) entry which is preliminary data.</text>
</comment>
<feature type="region of interest" description="Disordered" evidence="1">
    <location>
        <begin position="122"/>
        <end position="197"/>
    </location>
</feature>
<dbReference type="EMBL" id="JAQQWE010000003">
    <property type="protein sequence ID" value="KAK7959019.1"/>
    <property type="molecule type" value="Genomic_DNA"/>
</dbReference>
<dbReference type="Proteomes" id="UP001391051">
    <property type="component" value="Unassembled WGS sequence"/>
</dbReference>
<reference evidence="2 3" key="1">
    <citation type="submission" date="2023-01" db="EMBL/GenBank/DDBJ databases">
        <title>Analysis of 21 Apiospora genomes using comparative genomics revels a genus with tremendous synthesis potential of carbohydrate active enzymes and secondary metabolites.</title>
        <authorList>
            <person name="Sorensen T."/>
        </authorList>
    </citation>
    <scope>NUCLEOTIDE SEQUENCE [LARGE SCALE GENOMIC DNA]</scope>
    <source>
        <strain evidence="2 3">CBS 24483</strain>
    </source>
</reference>
<organism evidence="2 3">
    <name type="scientific">Apiospora aurea</name>
    <dbReference type="NCBI Taxonomy" id="335848"/>
    <lineage>
        <taxon>Eukaryota</taxon>
        <taxon>Fungi</taxon>
        <taxon>Dikarya</taxon>
        <taxon>Ascomycota</taxon>
        <taxon>Pezizomycotina</taxon>
        <taxon>Sordariomycetes</taxon>
        <taxon>Xylariomycetidae</taxon>
        <taxon>Amphisphaeriales</taxon>
        <taxon>Apiosporaceae</taxon>
        <taxon>Apiospora</taxon>
    </lineage>
</organism>
<evidence type="ECO:0000313" key="3">
    <source>
        <dbReference type="Proteomes" id="UP001391051"/>
    </source>
</evidence>
<dbReference type="GeneID" id="92073157"/>